<reference evidence="10" key="1">
    <citation type="journal article" date="2021" name="Microb. Physiol.">
        <title>Proteogenomic Insights into the Physiology of Marine, Sulfate-Reducing, Filamentous Desulfonema limicola and Desulfonema magnum.</title>
        <authorList>
            <person name="Schnaars V."/>
            <person name="Wohlbrand L."/>
            <person name="Scheve S."/>
            <person name="Hinrichs C."/>
            <person name="Reinhardt R."/>
            <person name="Rabus R."/>
        </authorList>
    </citation>
    <scope>NUCLEOTIDE SEQUENCE</scope>
    <source>
        <strain evidence="10">4be13</strain>
    </source>
</reference>
<accession>A0A975BPY6</accession>
<dbReference type="PIRSF" id="PIRSF000876">
    <property type="entry name" value="RR_chemtxs_CheB"/>
    <property type="match status" value="1"/>
</dbReference>
<dbReference type="EMBL" id="CP061800">
    <property type="protein sequence ID" value="QTA89223.1"/>
    <property type="molecule type" value="Genomic_DNA"/>
</dbReference>
<evidence type="ECO:0000256" key="7">
    <source>
        <dbReference type="PROSITE-ProRule" id="PRU00169"/>
    </source>
</evidence>
<feature type="modified residue" description="4-aspartylphosphate" evidence="7">
    <location>
        <position position="57"/>
    </location>
</feature>
<evidence type="ECO:0000256" key="4">
    <source>
        <dbReference type="ARBA" id="ARBA00039140"/>
    </source>
</evidence>
<dbReference type="SUPFAM" id="SSF52172">
    <property type="entry name" value="CheY-like"/>
    <property type="match status" value="1"/>
</dbReference>
<dbReference type="RefSeq" id="WP_207677957.1">
    <property type="nucleotide sequence ID" value="NZ_CP061800.1"/>
</dbReference>
<dbReference type="Pfam" id="PF00072">
    <property type="entry name" value="Response_reg"/>
    <property type="match status" value="1"/>
</dbReference>
<dbReference type="SUPFAM" id="SSF52738">
    <property type="entry name" value="Methylesterase CheB, C-terminal domain"/>
    <property type="match status" value="1"/>
</dbReference>
<protein>
    <recommendedName>
        <fullName evidence="4">protein-glutamate methylesterase</fullName>
        <ecNumber evidence="4">3.1.1.61</ecNumber>
    </recommendedName>
</protein>
<dbReference type="GO" id="GO:0005737">
    <property type="term" value="C:cytoplasm"/>
    <property type="evidence" value="ECO:0007669"/>
    <property type="project" value="InterPro"/>
</dbReference>
<dbReference type="PANTHER" id="PTHR42872:SF6">
    <property type="entry name" value="PROTEIN-GLUTAMATE METHYLESTERASE_PROTEIN-GLUTAMINE GLUTAMINASE"/>
    <property type="match status" value="1"/>
</dbReference>
<dbReference type="Gene3D" id="3.40.50.180">
    <property type="entry name" value="Methylesterase CheB, C-terminal domain"/>
    <property type="match status" value="1"/>
</dbReference>
<evidence type="ECO:0000313" key="11">
    <source>
        <dbReference type="Proteomes" id="UP000663722"/>
    </source>
</evidence>
<dbReference type="Pfam" id="PF01339">
    <property type="entry name" value="CheB_methylest"/>
    <property type="match status" value="1"/>
</dbReference>
<dbReference type="PROSITE" id="PS50122">
    <property type="entry name" value="CHEB"/>
    <property type="match status" value="1"/>
</dbReference>
<comment type="caution">
    <text evidence="6">Lacks conserved residue(s) required for the propagation of feature annotation.</text>
</comment>
<keyword evidence="11" id="KW-1185">Reference proteome</keyword>
<evidence type="ECO:0000256" key="1">
    <source>
        <dbReference type="ARBA" id="ARBA00022490"/>
    </source>
</evidence>
<proteinExistence type="predicted"/>
<dbReference type="PANTHER" id="PTHR42872">
    <property type="entry name" value="PROTEIN-GLUTAMATE METHYLESTERASE/PROTEIN-GLUTAMINE GLUTAMINASE"/>
    <property type="match status" value="1"/>
</dbReference>
<evidence type="ECO:0000256" key="5">
    <source>
        <dbReference type="ARBA" id="ARBA00048267"/>
    </source>
</evidence>
<evidence type="ECO:0000259" key="8">
    <source>
        <dbReference type="PROSITE" id="PS50110"/>
    </source>
</evidence>
<dbReference type="Gene3D" id="3.40.50.2300">
    <property type="match status" value="1"/>
</dbReference>
<organism evidence="10 11">
    <name type="scientific">Desulfonema magnum</name>
    <dbReference type="NCBI Taxonomy" id="45655"/>
    <lineage>
        <taxon>Bacteria</taxon>
        <taxon>Pseudomonadati</taxon>
        <taxon>Thermodesulfobacteriota</taxon>
        <taxon>Desulfobacteria</taxon>
        <taxon>Desulfobacterales</taxon>
        <taxon>Desulfococcaceae</taxon>
        <taxon>Desulfonema</taxon>
    </lineage>
</organism>
<feature type="domain" description="Response regulatory" evidence="8">
    <location>
        <begin position="6"/>
        <end position="123"/>
    </location>
</feature>
<dbReference type="KEGG" id="dmm:dnm_052730"/>
<dbReference type="InterPro" id="IPR011006">
    <property type="entry name" value="CheY-like_superfamily"/>
</dbReference>
<dbReference type="InterPro" id="IPR001789">
    <property type="entry name" value="Sig_transdc_resp-reg_receiver"/>
</dbReference>
<evidence type="ECO:0000259" key="9">
    <source>
        <dbReference type="PROSITE" id="PS50122"/>
    </source>
</evidence>
<dbReference type="GO" id="GO:0008984">
    <property type="term" value="F:protein-glutamate methylesterase activity"/>
    <property type="evidence" value="ECO:0007669"/>
    <property type="project" value="UniProtKB-EC"/>
</dbReference>
<dbReference type="InterPro" id="IPR008248">
    <property type="entry name" value="CheB-like"/>
</dbReference>
<evidence type="ECO:0000256" key="3">
    <source>
        <dbReference type="ARBA" id="ARBA00022801"/>
    </source>
</evidence>
<dbReference type="EC" id="3.1.1.61" evidence="4"/>
<gene>
    <name evidence="10" type="primary">cheB5</name>
    <name evidence="10" type="ORF">dnm_052730</name>
</gene>
<evidence type="ECO:0000256" key="6">
    <source>
        <dbReference type="PROSITE-ProRule" id="PRU00050"/>
    </source>
</evidence>
<dbReference type="SMART" id="SM00448">
    <property type="entry name" value="REC"/>
    <property type="match status" value="1"/>
</dbReference>
<keyword evidence="2" id="KW-0145">Chemotaxis</keyword>
<keyword evidence="3" id="KW-0378">Hydrolase</keyword>
<dbReference type="CDD" id="cd17541">
    <property type="entry name" value="REC_CheB-like"/>
    <property type="match status" value="1"/>
</dbReference>
<dbReference type="PROSITE" id="PS50110">
    <property type="entry name" value="RESPONSE_REGULATORY"/>
    <property type="match status" value="1"/>
</dbReference>
<keyword evidence="1" id="KW-0963">Cytoplasm</keyword>
<feature type="domain" description="CheB-type methylesterase" evidence="9">
    <location>
        <begin position="153"/>
        <end position="346"/>
    </location>
</feature>
<dbReference type="AlphaFoldDB" id="A0A975BPY6"/>
<dbReference type="InterPro" id="IPR000673">
    <property type="entry name" value="Sig_transdc_resp-reg_Me-estase"/>
</dbReference>
<evidence type="ECO:0000313" key="10">
    <source>
        <dbReference type="EMBL" id="QTA89223.1"/>
    </source>
</evidence>
<dbReference type="GO" id="GO:0000156">
    <property type="term" value="F:phosphorelay response regulator activity"/>
    <property type="evidence" value="ECO:0007669"/>
    <property type="project" value="InterPro"/>
</dbReference>
<name>A0A975BPY6_9BACT</name>
<dbReference type="InterPro" id="IPR035909">
    <property type="entry name" value="CheB_C"/>
</dbReference>
<keyword evidence="7" id="KW-0597">Phosphoprotein</keyword>
<comment type="catalytic activity">
    <reaction evidence="5">
        <text>[protein]-L-glutamate 5-O-methyl ester + H2O = L-glutamyl-[protein] + methanol + H(+)</text>
        <dbReference type="Rhea" id="RHEA:23236"/>
        <dbReference type="Rhea" id="RHEA-COMP:10208"/>
        <dbReference type="Rhea" id="RHEA-COMP:10311"/>
        <dbReference type="ChEBI" id="CHEBI:15377"/>
        <dbReference type="ChEBI" id="CHEBI:15378"/>
        <dbReference type="ChEBI" id="CHEBI:17790"/>
        <dbReference type="ChEBI" id="CHEBI:29973"/>
        <dbReference type="ChEBI" id="CHEBI:82795"/>
        <dbReference type="EC" id="3.1.1.61"/>
    </reaction>
</comment>
<dbReference type="Proteomes" id="UP000663722">
    <property type="component" value="Chromosome"/>
</dbReference>
<dbReference type="GO" id="GO:0006935">
    <property type="term" value="P:chemotaxis"/>
    <property type="evidence" value="ECO:0007669"/>
    <property type="project" value="UniProtKB-KW"/>
</dbReference>
<sequence>MKNPIKLLIVDDSRLMRRVINKIFDASNNIQVVGEAANGKEALDMIPELNPDVVTLDINMPVMDGLTALKHIMIRFPRPVVMLSTLTQEGAAVTFDALKYGAVDFIHKPSNTQPVSLEEQCSTIVKKISLAAGVEVGTIRYLRTKTDKKTTEPGQIKCNYICAIGVSEGGYGTLLKIIPQLQSDLPAAILVVLYEASRHVDAFARYLDDNSPFKVKRAVDGESVEAGFCYLVSGKQYVTFHSFYGEYSLAVNAAPFTTHKGGINMLMFSLAEIMKEHAMGVILSGSGNDGAEGLQEILRSGGTAIIQEPKTCLYKEMAISAIHKCKAASVIPDGDIAAEINKRFSV</sequence>
<evidence type="ECO:0000256" key="2">
    <source>
        <dbReference type="ARBA" id="ARBA00022500"/>
    </source>
</evidence>